<protein>
    <submittedName>
        <fullName evidence="2">Uncharacterized protein</fullName>
    </submittedName>
</protein>
<keyword evidence="3" id="KW-1185">Reference proteome</keyword>
<proteinExistence type="predicted"/>
<reference evidence="2 3" key="1">
    <citation type="submission" date="2015-10" db="EMBL/GenBank/DDBJ databases">
        <title>Draft genome sequence of Streptomyces griseoruber DSM 40281, type strain for the species Streptomyces griseoruber.</title>
        <authorList>
            <person name="Ruckert C."/>
            <person name="Winkler A."/>
            <person name="Kalinowski J."/>
            <person name="Kampfer P."/>
            <person name="Glaeser S."/>
        </authorList>
    </citation>
    <scope>NUCLEOTIDE SEQUENCE [LARGE SCALE GENOMIC DNA]</scope>
    <source>
        <strain evidence="2 3">DSM 40281</strain>
    </source>
</reference>
<comment type="caution">
    <text evidence="2">The sequence shown here is derived from an EMBL/GenBank/DDBJ whole genome shotgun (WGS) entry which is preliminary data.</text>
</comment>
<dbReference type="AlphaFoldDB" id="A0A101SMR3"/>
<sequence>MIASTTSGVRPSANAGEETAQPALRAVGDLTLTGRVEITRRTIDEYAEVHADGVLVLTTPQRPSSGRPSNRSR</sequence>
<evidence type="ECO:0000256" key="1">
    <source>
        <dbReference type="SAM" id="MobiDB-lite"/>
    </source>
</evidence>
<dbReference type="EMBL" id="LMWW01000065">
    <property type="protein sequence ID" value="KUN76668.1"/>
    <property type="molecule type" value="Genomic_DNA"/>
</dbReference>
<organism evidence="2 3">
    <name type="scientific">Streptomyces griseoruber</name>
    <dbReference type="NCBI Taxonomy" id="1943"/>
    <lineage>
        <taxon>Bacteria</taxon>
        <taxon>Bacillati</taxon>
        <taxon>Actinomycetota</taxon>
        <taxon>Actinomycetes</taxon>
        <taxon>Kitasatosporales</taxon>
        <taxon>Streptomycetaceae</taxon>
        <taxon>Streptomyces</taxon>
    </lineage>
</organism>
<evidence type="ECO:0000313" key="2">
    <source>
        <dbReference type="EMBL" id="KUN76668.1"/>
    </source>
</evidence>
<dbReference type="Proteomes" id="UP000052982">
    <property type="component" value="Unassembled WGS sequence"/>
</dbReference>
<dbReference type="RefSeq" id="WP_055635381.1">
    <property type="nucleotide sequence ID" value="NZ_JBIRRP010000014.1"/>
</dbReference>
<gene>
    <name evidence="2" type="ORF">AQJ64_37570</name>
</gene>
<evidence type="ECO:0000313" key="3">
    <source>
        <dbReference type="Proteomes" id="UP000052982"/>
    </source>
</evidence>
<feature type="region of interest" description="Disordered" evidence="1">
    <location>
        <begin position="1"/>
        <end position="23"/>
    </location>
</feature>
<name>A0A101SMR3_9ACTN</name>
<accession>A0A101SMR3</accession>